<feature type="domain" description="Prolyl 4-hydroxylase alpha subunit" evidence="7">
    <location>
        <begin position="80"/>
        <end position="204"/>
    </location>
</feature>
<evidence type="ECO:0000313" key="9">
    <source>
        <dbReference type="Proteomes" id="UP001152795"/>
    </source>
</evidence>
<evidence type="ECO:0000313" key="8">
    <source>
        <dbReference type="EMBL" id="CAB4031342.1"/>
    </source>
</evidence>
<dbReference type="Proteomes" id="UP001152795">
    <property type="component" value="Unassembled WGS sequence"/>
</dbReference>
<keyword evidence="5" id="KW-0560">Oxidoreductase</keyword>
<reference evidence="8" key="1">
    <citation type="submission" date="2020-04" db="EMBL/GenBank/DDBJ databases">
        <authorList>
            <person name="Alioto T."/>
            <person name="Alioto T."/>
            <person name="Gomez Garrido J."/>
        </authorList>
    </citation>
    <scope>NUCLEOTIDE SEQUENCE</scope>
    <source>
        <strain evidence="8">A484AB</strain>
    </source>
</reference>
<gene>
    <name evidence="8" type="ORF">PACLA_8A010377</name>
</gene>
<dbReference type="InterPro" id="IPR006620">
    <property type="entry name" value="Pro_4_hyd_alph"/>
</dbReference>
<keyword evidence="6" id="KW-0408">Iron</keyword>
<comment type="caution">
    <text evidence="8">The sequence shown here is derived from an EMBL/GenBank/DDBJ whole genome shotgun (WGS) entry which is preliminary data.</text>
</comment>
<dbReference type="GO" id="GO:0005783">
    <property type="term" value="C:endoplasmic reticulum"/>
    <property type="evidence" value="ECO:0007669"/>
    <property type="project" value="TreeGrafter"/>
</dbReference>
<dbReference type="InterPro" id="IPR045054">
    <property type="entry name" value="P4HA-like"/>
</dbReference>
<protein>
    <submittedName>
        <fullName evidence="8">Prolyl 4-hydroxylase subunit alpha-1 isoform X4</fullName>
    </submittedName>
</protein>
<feature type="non-terminal residue" evidence="8">
    <location>
        <position position="1"/>
    </location>
</feature>
<name>A0A7D9LIC3_PARCT</name>
<dbReference type="GO" id="GO:0005506">
    <property type="term" value="F:iron ion binding"/>
    <property type="evidence" value="ECO:0007669"/>
    <property type="project" value="InterPro"/>
</dbReference>
<dbReference type="OrthoDB" id="420380at2759"/>
<evidence type="ECO:0000256" key="6">
    <source>
        <dbReference type="ARBA" id="ARBA00023004"/>
    </source>
</evidence>
<evidence type="ECO:0000256" key="5">
    <source>
        <dbReference type="ARBA" id="ARBA00023002"/>
    </source>
</evidence>
<dbReference type="GO" id="GO:0004656">
    <property type="term" value="F:procollagen-proline 4-dioxygenase activity"/>
    <property type="evidence" value="ECO:0007669"/>
    <property type="project" value="TreeGrafter"/>
</dbReference>
<keyword evidence="4" id="KW-0223">Dioxygenase</keyword>
<evidence type="ECO:0000256" key="2">
    <source>
        <dbReference type="ARBA" id="ARBA00022723"/>
    </source>
</evidence>
<keyword evidence="2" id="KW-0479">Metal-binding</keyword>
<sequence>PDYEHAKNNAAFFKRVIKNKEVKPKTKKENAPYMKRYSSLCRGQNNKTAVELAKLTCYYDQSTPQLVIKPAKIEVLNLEPRIVRYFNVITDEEIEAVKLLAGPRLRRATINNLATGKLEFAKYRVSKTAWLEDHESEVVHRISTRISSLTGLDASFQAAEEMQVANYGIGGHYEPHWDHAIMSDVESGGYTVFMRANAIVKPVK</sequence>
<dbReference type="EMBL" id="CACRXK020017552">
    <property type="protein sequence ID" value="CAB4031342.1"/>
    <property type="molecule type" value="Genomic_DNA"/>
</dbReference>
<accession>A0A7D9LIC3</accession>
<organism evidence="8 9">
    <name type="scientific">Paramuricea clavata</name>
    <name type="common">Red gorgonian</name>
    <name type="synonym">Violescent sea-whip</name>
    <dbReference type="NCBI Taxonomy" id="317549"/>
    <lineage>
        <taxon>Eukaryota</taxon>
        <taxon>Metazoa</taxon>
        <taxon>Cnidaria</taxon>
        <taxon>Anthozoa</taxon>
        <taxon>Octocorallia</taxon>
        <taxon>Malacalcyonacea</taxon>
        <taxon>Plexauridae</taxon>
        <taxon>Paramuricea</taxon>
    </lineage>
</organism>
<evidence type="ECO:0000259" key="7">
    <source>
        <dbReference type="SMART" id="SM00702"/>
    </source>
</evidence>
<dbReference type="GO" id="GO:0031418">
    <property type="term" value="F:L-ascorbic acid binding"/>
    <property type="evidence" value="ECO:0007669"/>
    <property type="project" value="UniProtKB-KW"/>
</dbReference>
<comment type="cofactor">
    <cofactor evidence="1">
        <name>L-ascorbate</name>
        <dbReference type="ChEBI" id="CHEBI:38290"/>
    </cofactor>
</comment>
<keyword evidence="3" id="KW-0847">Vitamin C</keyword>
<proteinExistence type="predicted"/>
<dbReference type="Gene3D" id="2.60.120.620">
    <property type="entry name" value="q2cbj1_9rhob like domain"/>
    <property type="match status" value="1"/>
</dbReference>
<keyword evidence="9" id="KW-1185">Reference proteome</keyword>
<dbReference type="PANTHER" id="PTHR10869">
    <property type="entry name" value="PROLYL 4-HYDROXYLASE ALPHA SUBUNIT"/>
    <property type="match status" value="1"/>
</dbReference>
<dbReference type="PANTHER" id="PTHR10869:SF244">
    <property type="entry name" value="PROLYL 4-HYDROXYLASE SUBUNIT ALPHA-2"/>
    <property type="match status" value="1"/>
</dbReference>
<evidence type="ECO:0000256" key="1">
    <source>
        <dbReference type="ARBA" id="ARBA00001961"/>
    </source>
</evidence>
<evidence type="ECO:0000256" key="4">
    <source>
        <dbReference type="ARBA" id="ARBA00022964"/>
    </source>
</evidence>
<dbReference type="SMART" id="SM00702">
    <property type="entry name" value="P4Hc"/>
    <property type="match status" value="1"/>
</dbReference>
<feature type="non-terminal residue" evidence="8">
    <location>
        <position position="204"/>
    </location>
</feature>
<evidence type="ECO:0000256" key="3">
    <source>
        <dbReference type="ARBA" id="ARBA00022896"/>
    </source>
</evidence>
<dbReference type="AlphaFoldDB" id="A0A7D9LIC3"/>